<dbReference type="InterPro" id="IPR001878">
    <property type="entry name" value="Znf_CCHC"/>
</dbReference>
<dbReference type="HOGENOM" id="CLU_045922_2_0_1"/>
<reference evidence="3" key="2">
    <citation type="submission" date="2025-08" db="UniProtKB">
        <authorList>
            <consortium name="Ensembl"/>
        </authorList>
    </citation>
    <scope>IDENTIFICATION</scope>
</reference>
<dbReference type="Gene3D" id="4.10.60.10">
    <property type="entry name" value="Zinc finger, CCHC-type"/>
    <property type="match status" value="1"/>
</dbReference>
<dbReference type="Ensembl" id="ENSLOCT00000022217.1">
    <property type="protein sequence ID" value="ENSLOCP00000022176.1"/>
    <property type="gene ID" value="ENSLOCG00000018075.1"/>
</dbReference>
<dbReference type="GO" id="GO:0008270">
    <property type="term" value="F:zinc ion binding"/>
    <property type="evidence" value="ECO:0007669"/>
    <property type="project" value="UniProtKB-KW"/>
</dbReference>
<protein>
    <recommendedName>
        <fullName evidence="2">CCHC-type domain-containing protein</fullName>
    </recommendedName>
</protein>
<reference evidence="4" key="1">
    <citation type="submission" date="2011-12" db="EMBL/GenBank/DDBJ databases">
        <title>The Draft Genome of Lepisosteus oculatus.</title>
        <authorList>
            <consortium name="The Broad Institute Genome Assembly &amp; Analysis Group"/>
            <consortium name="Computational R&amp;D Group"/>
            <consortium name="and Sequencing Platform"/>
            <person name="Di Palma F."/>
            <person name="Alfoldi J."/>
            <person name="Johnson J."/>
            <person name="Berlin A."/>
            <person name="Gnerre S."/>
            <person name="Jaffe D."/>
            <person name="MacCallum I."/>
            <person name="Young S."/>
            <person name="Walker B.J."/>
            <person name="Lander E.S."/>
            <person name="Lindblad-Toh K."/>
        </authorList>
    </citation>
    <scope>NUCLEOTIDE SEQUENCE [LARGE SCALE GENOMIC DNA]</scope>
</reference>
<dbReference type="SMART" id="SM00343">
    <property type="entry name" value="ZnF_C2HC"/>
    <property type="match status" value="2"/>
</dbReference>
<keyword evidence="4" id="KW-1185">Reference proteome</keyword>
<dbReference type="GeneTree" id="ENSGT00530000063983"/>
<sequence length="196" mass="22388">SDQCVKAWSTLTTRRQEEPFVNFLLEPLFARELRPIWVHMLNPFTPEEDIVNFLKRFVDTQGSGVKVTDRKQDWNRKRKFLVRFRADPNGEDGLLHPPASFPIRANRGYLYYPDQPFACRRCGEKGHYGSDCQAEVCRRCDKVGHSTLMCRAEPKCNLWGVSGHIYKACLKRAKSFAAVTGGTSAAHTTLARHAED</sequence>
<dbReference type="InterPro" id="IPR057811">
    <property type="entry name" value="RBD_ZCCHC3_2nd"/>
</dbReference>
<organism evidence="3 4">
    <name type="scientific">Lepisosteus oculatus</name>
    <name type="common">Spotted gar</name>
    <dbReference type="NCBI Taxonomy" id="7918"/>
    <lineage>
        <taxon>Eukaryota</taxon>
        <taxon>Metazoa</taxon>
        <taxon>Chordata</taxon>
        <taxon>Craniata</taxon>
        <taxon>Vertebrata</taxon>
        <taxon>Euteleostomi</taxon>
        <taxon>Actinopterygii</taxon>
        <taxon>Neopterygii</taxon>
        <taxon>Holostei</taxon>
        <taxon>Semionotiformes</taxon>
        <taxon>Lepisosteidae</taxon>
        <taxon>Lepisosteus</taxon>
    </lineage>
</organism>
<evidence type="ECO:0000313" key="3">
    <source>
        <dbReference type="Ensembl" id="ENSLOCP00000022176.1"/>
    </source>
</evidence>
<keyword evidence="1" id="KW-0862">Zinc</keyword>
<accession>W5NNG7</accession>
<dbReference type="Pfam" id="PF23058">
    <property type="entry name" value="RBD_ZCCHC3_2nd"/>
    <property type="match status" value="1"/>
</dbReference>
<proteinExistence type="predicted"/>
<reference evidence="3" key="3">
    <citation type="submission" date="2025-09" db="UniProtKB">
        <authorList>
            <consortium name="Ensembl"/>
        </authorList>
    </citation>
    <scope>IDENTIFICATION</scope>
</reference>
<dbReference type="InterPro" id="IPR036875">
    <property type="entry name" value="Znf_CCHC_sf"/>
</dbReference>
<evidence type="ECO:0000256" key="1">
    <source>
        <dbReference type="PROSITE-ProRule" id="PRU00047"/>
    </source>
</evidence>
<dbReference type="GO" id="GO:0003676">
    <property type="term" value="F:nucleic acid binding"/>
    <property type="evidence" value="ECO:0007669"/>
    <property type="project" value="InterPro"/>
</dbReference>
<dbReference type="Pfam" id="PF00098">
    <property type="entry name" value="zf-CCHC"/>
    <property type="match status" value="1"/>
</dbReference>
<dbReference type="Proteomes" id="UP000018468">
    <property type="component" value="Unassembled WGS sequence"/>
</dbReference>
<dbReference type="AlphaFoldDB" id="W5NNG7"/>
<dbReference type="PANTHER" id="PTHR46486">
    <property type="entry name" value="CCHC-TYPE DOMAIN-CONTAINING PROTEIN"/>
    <property type="match status" value="1"/>
</dbReference>
<dbReference type="InParanoid" id="W5NNG7"/>
<dbReference type="SUPFAM" id="SSF57756">
    <property type="entry name" value="Retrovirus zinc finger-like domains"/>
    <property type="match status" value="1"/>
</dbReference>
<dbReference type="PROSITE" id="PS50158">
    <property type="entry name" value="ZF_CCHC"/>
    <property type="match status" value="1"/>
</dbReference>
<feature type="domain" description="CCHC-type" evidence="2">
    <location>
        <begin position="119"/>
        <end position="132"/>
    </location>
</feature>
<dbReference type="eggNOG" id="KOG4400">
    <property type="taxonomic scope" value="Eukaryota"/>
</dbReference>
<keyword evidence="1" id="KW-0863">Zinc-finger</keyword>
<name>W5NNG7_LEPOC</name>
<evidence type="ECO:0000259" key="2">
    <source>
        <dbReference type="PROSITE" id="PS50158"/>
    </source>
</evidence>
<keyword evidence="1" id="KW-0479">Metal-binding</keyword>
<dbReference type="PANTHER" id="PTHR46486:SF1">
    <property type="entry name" value="CCHC-TYPE DOMAIN-CONTAINING PROTEIN"/>
    <property type="match status" value="1"/>
</dbReference>
<evidence type="ECO:0000313" key="4">
    <source>
        <dbReference type="Proteomes" id="UP000018468"/>
    </source>
</evidence>